<organism evidence="4 5">
    <name type="scientific">Anaeroselena agilis</name>
    <dbReference type="NCBI Taxonomy" id="3063788"/>
    <lineage>
        <taxon>Bacteria</taxon>
        <taxon>Bacillati</taxon>
        <taxon>Bacillota</taxon>
        <taxon>Negativicutes</taxon>
        <taxon>Acetonemataceae</taxon>
        <taxon>Anaeroselena</taxon>
    </lineage>
</organism>
<keyword evidence="2" id="KW-0288">FMN</keyword>
<dbReference type="InterPro" id="IPR029039">
    <property type="entry name" value="Flavoprotein-like_sf"/>
</dbReference>
<dbReference type="InterPro" id="IPR005025">
    <property type="entry name" value="FMN_Rdtase-like_dom"/>
</dbReference>
<evidence type="ECO:0000256" key="2">
    <source>
        <dbReference type="ARBA" id="ARBA00022643"/>
    </source>
</evidence>
<evidence type="ECO:0000313" key="4">
    <source>
        <dbReference type="EMBL" id="MDT8901551.1"/>
    </source>
</evidence>
<dbReference type="EMBL" id="JAUOZS010000001">
    <property type="protein sequence ID" value="MDT8901551.1"/>
    <property type="molecule type" value="Genomic_DNA"/>
</dbReference>
<evidence type="ECO:0000313" key="5">
    <source>
        <dbReference type="Proteomes" id="UP001254848"/>
    </source>
</evidence>
<accession>A0ABU3P0D1</accession>
<proteinExistence type="predicted"/>
<dbReference type="SUPFAM" id="SSF52218">
    <property type="entry name" value="Flavoproteins"/>
    <property type="match status" value="2"/>
</dbReference>
<protein>
    <submittedName>
        <fullName evidence="4">NAD(P)H-dependent oxidoreductase</fullName>
    </submittedName>
</protein>
<feature type="domain" description="NADPH-dependent FMN reductase-like" evidence="3">
    <location>
        <begin position="1"/>
        <end position="108"/>
    </location>
</feature>
<dbReference type="Gene3D" id="3.40.50.360">
    <property type="match status" value="2"/>
</dbReference>
<evidence type="ECO:0000256" key="1">
    <source>
        <dbReference type="ARBA" id="ARBA00022630"/>
    </source>
</evidence>
<dbReference type="RefSeq" id="WP_413780059.1">
    <property type="nucleotide sequence ID" value="NZ_JAUOZS010000001.1"/>
</dbReference>
<reference evidence="4 5" key="1">
    <citation type="submission" date="2023-07" db="EMBL/GenBank/DDBJ databases">
        <title>The novel representative of Negativicutes class, Anaeroselena agilis gen. nov. sp. nov.</title>
        <authorList>
            <person name="Prokofeva M.I."/>
            <person name="Elcheninov A.G."/>
            <person name="Klyukina A."/>
            <person name="Kublanov I.V."/>
            <person name="Frolov E.N."/>
            <person name="Podosokorskaya O.A."/>
        </authorList>
    </citation>
    <scope>NUCLEOTIDE SEQUENCE [LARGE SCALE GENOMIC DNA]</scope>
    <source>
        <strain evidence="4 5">4137-cl</strain>
    </source>
</reference>
<keyword evidence="1" id="KW-0285">Flavoprotein</keyword>
<sequence length="459" mass="50678">MEILVLNGSPKGDLSVTMQYVAFLAKKNPGHTFPIVNIAQRINQLETDPVAFDAVVAQVRKADAVLWAFPVYYMLVHGNFKRFIELVHERGAAPAFGGKYAASLSTSIRFFDHTAHNYINAVADDWGMRYHGRYSAKMSDLLDPAERDRLAAFAAAFLAAAARGLPTARAHQPLVPAGGRYTPGPAAAPVDTGGRKVLLVTDEGPDDANLAAMTARLAAAFTGPVETVNLRDLDIKGGCLGCCRCAWDNTCVYDGSDGFTAFYREKVEPADIVLYAGAVRDRYLSAKWKSYFDRTFFKNHVPTLSGKQFAFLVSGPLAQLANLRQILEAYGEFQHTGFLGIVTDEGDPAHTDALLDRLAADAVAQASQRYLPPPSFLSVAGGKLFRDEIWSRMRFPFVADHKYFKANGLYDFPHRDRADRLRSFLLYWLVHIPAVRKQVYGPQITTHMIAPLKKLVDSL</sequence>
<gene>
    <name evidence="4" type="ORF">Q4T40_09885</name>
</gene>
<comment type="caution">
    <text evidence="4">The sequence shown here is derived from an EMBL/GenBank/DDBJ whole genome shotgun (WGS) entry which is preliminary data.</text>
</comment>
<keyword evidence="5" id="KW-1185">Reference proteome</keyword>
<dbReference type="Proteomes" id="UP001254848">
    <property type="component" value="Unassembled WGS sequence"/>
</dbReference>
<evidence type="ECO:0000259" key="3">
    <source>
        <dbReference type="Pfam" id="PF03358"/>
    </source>
</evidence>
<name>A0ABU3P0D1_9FIRM</name>
<dbReference type="Pfam" id="PF03358">
    <property type="entry name" value="FMN_red"/>
    <property type="match status" value="1"/>
</dbReference>
<dbReference type="PANTHER" id="PTHR43278">
    <property type="entry name" value="NAD(P)H-DEPENDENT FMN-CONTAINING OXIDOREDUCTASE YWQN-RELATED"/>
    <property type="match status" value="1"/>
</dbReference>
<dbReference type="InterPro" id="IPR051796">
    <property type="entry name" value="ISF_SsuE-like"/>
</dbReference>
<dbReference type="PANTHER" id="PTHR43278:SF4">
    <property type="entry name" value="NAD(P)H-DEPENDENT FMN-CONTAINING OXIDOREDUCTASE YWQN-RELATED"/>
    <property type="match status" value="1"/>
</dbReference>